<evidence type="ECO:0000313" key="2">
    <source>
        <dbReference type="Proteomes" id="UP001160390"/>
    </source>
</evidence>
<comment type="caution">
    <text evidence="1">The sequence shown here is derived from an EMBL/GenBank/DDBJ whole genome shotgun (WGS) entry which is preliminary data.</text>
</comment>
<keyword evidence="2" id="KW-1185">Reference proteome</keyword>
<organism evidence="1 2">
    <name type="scientific">Clonostachys chloroleuca</name>
    <dbReference type="NCBI Taxonomy" id="1926264"/>
    <lineage>
        <taxon>Eukaryota</taxon>
        <taxon>Fungi</taxon>
        <taxon>Dikarya</taxon>
        <taxon>Ascomycota</taxon>
        <taxon>Pezizomycotina</taxon>
        <taxon>Sordariomycetes</taxon>
        <taxon>Hypocreomycetidae</taxon>
        <taxon>Hypocreales</taxon>
        <taxon>Bionectriaceae</taxon>
        <taxon>Clonostachys</taxon>
    </lineage>
</organism>
<accession>A0AA35M4Q2</accession>
<sequence length="157" mass="16326">MDVEEKQHSLVGSWMGWENGLELRQGLVLPPQRDEQVIMIEAADGVDAHGLCREPGRDDGHKAHGFEAGGDVEGDALAGEEVLHPPGGGDLEAGDDGDALLLAEQKLDVSEGRELLVARDGGEDVGGGVEDGGEGGEEGVERRLAGVAHESGHACFS</sequence>
<reference evidence="1" key="1">
    <citation type="submission" date="2023-01" db="EMBL/GenBank/DDBJ databases">
        <authorList>
            <person name="Piombo E."/>
        </authorList>
    </citation>
    <scope>NUCLEOTIDE SEQUENCE</scope>
</reference>
<dbReference type="AlphaFoldDB" id="A0AA35M4Q2"/>
<name>A0AA35M4Q2_9HYPO</name>
<protein>
    <submittedName>
        <fullName evidence="1">Uncharacterized protein</fullName>
    </submittedName>
</protein>
<proteinExistence type="predicted"/>
<evidence type="ECO:0000313" key="1">
    <source>
        <dbReference type="EMBL" id="CAI6090174.1"/>
    </source>
</evidence>
<dbReference type="Proteomes" id="UP001160390">
    <property type="component" value="Unassembled WGS sequence"/>
</dbReference>
<dbReference type="EMBL" id="CABFNP030001012">
    <property type="protein sequence ID" value="CAI6090174.1"/>
    <property type="molecule type" value="Genomic_DNA"/>
</dbReference>
<gene>
    <name evidence="1" type="ORF">CCHLO57077_00001787</name>
</gene>